<dbReference type="Gene3D" id="2.70.50.30">
    <property type="entry name" value="Coagulation Factor XIII, subunit A, domain 1"/>
    <property type="match status" value="1"/>
</dbReference>
<comment type="similarity">
    <text evidence="2">Belongs to the Rho GDI family.</text>
</comment>
<keyword evidence="3" id="KW-0963">Cytoplasm</keyword>
<proteinExistence type="inferred from homology"/>
<dbReference type="AlphaFoldDB" id="A0AAN9SL21"/>
<feature type="region of interest" description="Disordered" evidence="4">
    <location>
        <begin position="52"/>
        <end position="78"/>
    </location>
</feature>
<dbReference type="FunFam" id="2.70.50.30:FF:000002">
    <property type="entry name" value="Rho GDP-dissociation inhibitor 1"/>
    <property type="match status" value="1"/>
</dbReference>
<organism evidence="5 6">
    <name type="scientific">Psophocarpus tetragonolobus</name>
    <name type="common">Winged bean</name>
    <name type="synonym">Dolichos tetragonolobus</name>
    <dbReference type="NCBI Taxonomy" id="3891"/>
    <lineage>
        <taxon>Eukaryota</taxon>
        <taxon>Viridiplantae</taxon>
        <taxon>Streptophyta</taxon>
        <taxon>Embryophyta</taxon>
        <taxon>Tracheophyta</taxon>
        <taxon>Spermatophyta</taxon>
        <taxon>Magnoliopsida</taxon>
        <taxon>eudicotyledons</taxon>
        <taxon>Gunneridae</taxon>
        <taxon>Pentapetalae</taxon>
        <taxon>rosids</taxon>
        <taxon>fabids</taxon>
        <taxon>Fabales</taxon>
        <taxon>Fabaceae</taxon>
        <taxon>Papilionoideae</taxon>
        <taxon>50 kb inversion clade</taxon>
        <taxon>NPAAA clade</taxon>
        <taxon>indigoferoid/millettioid clade</taxon>
        <taxon>Phaseoleae</taxon>
        <taxon>Psophocarpus</taxon>
    </lineage>
</organism>
<protein>
    <recommendedName>
        <fullName evidence="7">Rho GDP-dissociation inhibitor</fullName>
    </recommendedName>
</protein>
<dbReference type="Pfam" id="PF02115">
    <property type="entry name" value="Rho_GDI"/>
    <property type="match status" value="1"/>
</dbReference>
<dbReference type="InterPro" id="IPR000406">
    <property type="entry name" value="Rho_GDI"/>
</dbReference>
<dbReference type="Proteomes" id="UP001386955">
    <property type="component" value="Unassembled WGS sequence"/>
</dbReference>
<gene>
    <name evidence="5" type="ORF">VNO78_11233</name>
</gene>
<dbReference type="GO" id="GO:0007266">
    <property type="term" value="P:Rho protein signal transduction"/>
    <property type="evidence" value="ECO:0007669"/>
    <property type="project" value="InterPro"/>
</dbReference>
<comment type="caution">
    <text evidence="5">The sequence shown here is derived from an EMBL/GenBank/DDBJ whole genome shotgun (WGS) entry which is preliminary data.</text>
</comment>
<accession>A0AAN9SL21</accession>
<evidence type="ECO:0000313" key="6">
    <source>
        <dbReference type="Proteomes" id="UP001386955"/>
    </source>
</evidence>
<evidence type="ECO:0000313" key="5">
    <source>
        <dbReference type="EMBL" id="KAK7400034.1"/>
    </source>
</evidence>
<dbReference type="PANTHER" id="PTHR10980">
    <property type="entry name" value="RHO GDP-DISSOCIATION INHIBITOR"/>
    <property type="match status" value="1"/>
</dbReference>
<dbReference type="PANTHER" id="PTHR10980:SF44">
    <property type="entry name" value="RHO PROTEIN GDP-DISSOCIATION INHIBITOR-RELATED"/>
    <property type="match status" value="1"/>
</dbReference>
<dbReference type="GO" id="GO:0005829">
    <property type="term" value="C:cytosol"/>
    <property type="evidence" value="ECO:0007669"/>
    <property type="project" value="TreeGrafter"/>
</dbReference>
<evidence type="ECO:0000256" key="3">
    <source>
        <dbReference type="ARBA" id="ARBA00022490"/>
    </source>
</evidence>
<reference evidence="5 6" key="1">
    <citation type="submission" date="2024-01" db="EMBL/GenBank/DDBJ databases">
        <title>The genomes of 5 underutilized Papilionoideae crops provide insights into root nodulation and disease resistanc.</title>
        <authorList>
            <person name="Jiang F."/>
        </authorList>
    </citation>
    <scope>NUCLEOTIDE SEQUENCE [LARGE SCALE GENOMIC DNA]</scope>
    <source>
        <strain evidence="5">DUOXIRENSHENG_FW03</strain>
        <tissue evidence="5">Leaves</tissue>
    </source>
</reference>
<keyword evidence="6" id="KW-1185">Reference proteome</keyword>
<evidence type="ECO:0000256" key="2">
    <source>
        <dbReference type="ARBA" id="ARBA00009758"/>
    </source>
</evidence>
<evidence type="ECO:0000256" key="1">
    <source>
        <dbReference type="ARBA" id="ARBA00004496"/>
    </source>
</evidence>
<dbReference type="SUPFAM" id="SSF81296">
    <property type="entry name" value="E set domains"/>
    <property type="match status" value="1"/>
</dbReference>
<dbReference type="GO" id="GO:0005094">
    <property type="term" value="F:Rho GDP-dissociation inhibitor activity"/>
    <property type="evidence" value="ECO:0007669"/>
    <property type="project" value="InterPro"/>
</dbReference>
<evidence type="ECO:0008006" key="7">
    <source>
        <dbReference type="Google" id="ProtNLM"/>
    </source>
</evidence>
<sequence length="256" mass="28853">MRIVLKGQSIVEVLPIEFETIWSFTMSAAVSATKDVPFNAHLEEDLKNKGTNILVGEPDHAEGTDSEPEDDPNLGLDLGPQFSLKEHLEKDKDDESLRKWKEQLLGSIDLSAVGENKEPEVKIVSLTIISPGRPDLILPIPFNSDNAKKSIFSLKEGSQYRLKFSFTVSDNIVSGLKYTNVVWKTGVRVDKTKKMLGTYIPSQEPYTYELEEETTPSGLFARGTYSARTKFIDDDSKCYLDTSYHFEIQKSWPRPV</sequence>
<evidence type="ECO:0000256" key="4">
    <source>
        <dbReference type="SAM" id="MobiDB-lite"/>
    </source>
</evidence>
<dbReference type="GO" id="GO:0016020">
    <property type="term" value="C:membrane"/>
    <property type="evidence" value="ECO:0007669"/>
    <property type="project" value="TreeGrafter"/>
</dbReference>
<dbReference type="InterPro" id="IPR014756">
    <property type="entry name" value="Ig_E-set"/>
</dbReference>
<dbReference type="InterPro" id="IPR024792">
    <property type="entry name" value="RhoGDI_dom_sf"/>
</dbReference>
<name>A0AAN9SL21_PSOTE</name>
<dbReference type="EMBL" id="JAYMYS010000003">
    <property type="protein sequence ID" value="KAK7400034.1"/>
    <property type="molecule type" value="Genomic_DNA"/>
</dbReference>
<dbReference type="PRINTS" id="PR00492">
    <property type="entry name" value="RHOGDI"/>
</dbReference>
<comment type="subcellular location">
    <subcellularLocation>
        <location evidence="1">Cytoplasm</location>
    </subcellularLocation>
</comment>